<accession>A0A3B0S8D4</accession>
<dbReference type="PROSITE" id="PS51257">
    <property type="entry name" value="PROKAR_LIPOPROTEIN"/>
    <property type="match status" value="1"/>
</dbReference>
<dbReference type="Gene3D" id="3.40.50.1110">
    <property type="entry name" value="SGNH hydrolase"/>
    <property type="match status" value="1"/>
</dbReference>
<dbReference type="PANTHER" id="PTHR30383">
    <property type="entry name" value="THIOESTERASE 1/PROTEASE 1/LYSOPHOSPHOLIPASE L1"/>
    <property type="match status" value="1"/>
</dbReference>
<dbReference type="InterPro" id="IPR051532">
    <property type="entry name" value="Ester_Hydrolysis_Enzymes"/>
</dbReference>
<protein>
    <submittedName>
        <fullName evidence="2">Arylesterase</fullName>
        <ecNumber evidence="2">3.1.1.2</ecNumber>
    </submittedName>
</protein>
<dbReference type="EMBL" id="UOEE01000239">
    <property type="protein sequence ID" value="VAV97116.1"/>
    <property type="molecule type" value="Genomic_DNA"/>
</dbReference>
<sequence length="230" mass="24120">MLKICFQTCVIVAVILLAACSPRQPDKPAKSKPIAEQVVADGLVIVVLGDSLTSGFGLAAQQALPEQLQQQFKSEFAGIKVINAGVSGDTSANGLARYTWSVGAVNADLLILALGANDYLLGLDPAITQANLAAILDKAKAENLPVVLAGLTPKGKLDDASRMAQFAGIYPQLAKAYDLPLYPALLQGVRGAPKLLQADGLHPTAEGVRIMAEGLAEFVEPVLMDLLQQH</sequence>
<dbReference type="EC" id="3.1.1.2" evidence="2"/>
<proteinExistence type="predicted"/>
<keyword evidence="2" id="KW-0378">Hydrolase</keyword>
<dbReference type="SUPFAM" id="SSF52266">
    <property type="entry name" value="SGNH hydrolase"/>
    <property type="match status" value="1"/>
</dbReference>
<organism evidence="2">
    <name type="scientific">hydrothermal vent metagenome</name>
    <dbReference type="NCBI Taxonomy" id="652676"/>
    <lineage>
        <taxon>unclassified sequences</taxon>
        <taxon>metagenomes</taxon>
        <taxon>ecological metagenomes</taxon>
    </lineage>
</organism>
<reference evidence="2" key="1">
    <citation type="submission" date="2018-06" db="EMBL/GenBank/DDBJ databases">
        <authorList>
            <person name="Zhirakovskaya E."/>
        </authorList>
    </citation>
    <scope>NUCLEOTIDE SEQUENCE</scope>
</reference>
<evidence type="ECO:0000259" key="1">
    <source>
        <dbReference type="Pfam" id="PF13472"/>
    </source>
</evidence>
<gene>
    <name evidence="2" type="ORF">MNBD_ALPHA06-2128</name>
</gene>
<feature type="domain" description="SGNH hydrolase-type esterase" evidence="1">
    <location>
        <begin position="47"/>
        <end position="209"/>
    </location>
</feature>
<dbReference type="GO" id="GO:0004622">
    <property type="term" value="F:phosphatidylcholine lysophospholipase activity"/>
    <property type="evidence" value="ECO:0007669"/>
    <property type="project" value="TreeGrafter"/>
</dbReference>
<dbReference type="GO" id="GO:0004064">
    <property type="term" value="F:arylesterase activity"/>
    <property type="evidence" value="ECO:0007669"/>
    <property type="project" value="UniProtKB-EC"/>
</dbReference>
<evidence type="ECO:0000313" key="2">
    <source>
        <dbReference type="EMBL" id="VAV97116.1"/>
    </source>
</evidence>
<dbReference type="PANTHER" id="PTHR30383:SF24">
    <property type="entry name" value="THIOESTERASE 1_PROTEASE 1_LYSOPHOSPHOLIPASE L1"/>
    <property type="match status" value="1"/>
</dbReference>
<dbReference type="CDD" id="cd01822">
    <property type="entry name" value="Lysophospholipase_L1_like"/>
    <property type="match status" value="1"/>
</dbReference>
<dbReference type="Pfam" id="PF13472">
    <property type="entry name" value="Lipase_GDSL_2"/>
    <property type="match status" value="1"/>
</dbReference>
<dbReference type="InterPro" id="IPR013830">
    <property type="entry name" value="SGNH_hydro"/>
</dbReference>
<name>A0A3B0S8D4_9ZZZZ</name>
<dbReference type="AlphaFoldDB" id="A0A3B0S8D4"/>
<dbReference type="InterPro" id="IPR036514">
    <property type="entry name" value="SGNH_hydro_sf"/>
</dbReference>